<dbReference type="STRING" id="266265.Bxe_B1100"/>
<accession>Q13M34</accession>
<gene>
    <name evidence="2" type="ORF">Bxe_B1100</name>
</gene>
<dbReference type="Gene3D" id="3.40.50.720">
    <property type="entry name" value="NAD(P)-binding Rossmann-like Domain"/>
    <property type="match status" value="1"/>
</dbReference>
<dbReference type="AlphaFoldDB" id="Q13M34"/>
<dbReference type="InterPro" id="IPR036291">
    <property type="entry name" value="NAD(P)-bd_dom_sf"/>
</dbReference>
<dbReference type="KEGG" id="bxe:Bxe_B1100"/>
<dbReference type="SUPFAM" id="SSF51735">
    <property type="entry name" value="NAD(P)-binding Rossmann-fold domains"/>
    <property type="match status" value="1"/>
</dbReference>
<dbReference type="eggNOG" id="COG2085">
    <property type="taxonomic scope" value="Bacteria"/>
</dbReference>
<dbReference type="EMBL" id="CP000271">
    <property type="protein sequence ID" value="ABE34855.1"/>
    <property type="molecule type" value="Genomic_DNA"/>
</dbReference>
<dbReference type="InterPro" id="IPR028939">
    <property type="entry name" value="P5C_Rdtase_cat_N"/>
</dbReference>
<protein>
    <submittedName>
        <fullName evidence="2">Reductase</fullName>
    </submittedName>
</protein>
<dbReference type="Proteomes" id="UP000001817">
    <property type="component" value="Chromosome 2"/>
</dbReference>
<evidence type="ECO:0000259" key="1">
    <source>
        <dbReference type="Pfam" id="PF03807"/>
    </source>
</evidence>
<reference evidence="2 3" key="1">
    <citation type="journal article" date="2006" name="Proc. Natl. Acad. Sci. U.S.A.">
        <title>Burkholderia xenovorans LB400 harbors a multi-replicon, 9.73-Mbp genome shaped for versatility.</title>
        <authorList>
            <person name="Chain P.S."/>
            <person name="Denef V.J."/>
            <person name="Konstantinidis K.T."/>
            <person name="Vergez L.M."/>
            <person name="Agullo L."/>
            <person name="Reyes V.L."/>
            <person name="Hauser L."/>
            <person name="Cordova M."/>
            <person name="Gomez L."/>
            <person name="Gonzalez M."/>
            <person name="Land M."/>
            <person name="Lao V."/>
            <person name="Larimer F."/>
            <person name="LiPuma J.J."/>
            <person name="Mahenthiralingam E."/>
            <person name="Malfatti S.A."/>
            <person name="Marx C.J."/>
            <person name="Parnell J.J."/>
            <person name="Ramette A."/>
            <person name="Richardson P."/>
            <person name="Seeger M."/>
            <person name="Smith D."/>
            <person name="Spilker T."/>
            <person name="Sul W.J."/>
            <person name="Tsoi T.V."/>
            <person name="Ulrich L.E."/>
            <person name="Zhulin I.B."/>
            <person name="Tiedje J.M."/>
        </authorList>
    </citation>
    <scope>NUCLEOTIDE SEQUENCE [LARGE SCALE GENOMIC DNA]</scope>
    <source>
        <strain evidence="2 3">LB400</strain>
    </source>
</reference>
<sequence>MSTISIIGTGGMAAGAGHTVEVMSRDPAKARALAGQVGAGATTGTLGAAPAGNIVIQAVPYSAILTW</sequence>
<name>Q13M34_PARXL</name>
<proteinExistence type="predicted"/>
<dbReference type="Pfam" id="PF03807">
    <property type="entry name" value="F420_oxidored"/>
    <property type="match status" value="1"/>
</dbReference>
<dbReference type="RefSeq" id="WP_011492169.1">
    <property type="nucleotide sequence ID" value="NC_007952.1"/>
</dbReference>
<evidence type="ECO:0000313" key="3">
    <source>
        <dbReference type="Proteomes" id="UP000001817"/>
    </source>
</evidence>
<dbReference type="KEGG" id="bxb:DR64_6418"/>
<keyword evidence="3" id="KW-1185">Reference proteome</keyword>
<feature type="domain" description="Pyrroline-5-carboxylate reductase catalytic N-terminal" evidence="1">
    <location>
        <begin position="4"/>
        <end position="64"/>
    </location>
</feature>
<evidence type="ECO:0000313" key="2">
    <source>
        <dbReference type="EMBL" id="ABE34855.1"/>
    </source>
</evidence>
<organism evidence="2 3">
    <name type="scientific">Paraburkholderia xenovorans (strain LB400)</name>
    <dbReference type="NCBI Taxonomy" id="266265"/>
    <lineage>
        <taxon>Bacteria</taxon>
        <taxon>Pseudomonadati</taxon>
        <taxon>Pseudomonadota</taxon>
        <taxon>Betaproteobacteria</taxon>
        <taxon>Burkholderiales</taxon>
        <taxon>Burkholderiaceae</taxon>
        <taxon>Paraburkholderia</taxon>
    </lineage>
</organism>